<dbReference type="InterPro" id="IPR036291">
    <property type="entry name" value="NAD(P)-bd_dom_sf"/>
</dbReference>
<evidence type="ECO:0000259" key="11">
    <source>
        <dbReference type="SMART" id="SM00984"/>
    </source>
</evidence>
<dbReference type="InterPro" id="IPR014026">
    <property type="entry name" value="UDP-Glc/GDP-Man_DH_dimer"/>
</dbReference>
<feature type="binding site" evidence="9">
    <location>
        <position position="319"/>
    </location>
    <ligand>
        <name>substrate</name>
    </ligand>
</feature>
<dbReference type="SMART" id="SM00984">
    <property type="entry name" value="UDPG_MGDP_dh_C"/>
    <property type="match status" value="1"/>
</dbReference>
<dbReference type="InterPro" id="IPR001732">
    <property type="entry name" value="UDP-Glc/GDP-Man_DH_N"/>
</dbReference>
<dbReference type="SUPFAM" id="SSF51735">
    <property type="entry name" value="NAD(P)-binding Rossmann-fold domains"/>
    <property type="match status" value="1"/>
</dbReference>
<evidence type="ECO:0000256" key="8">
    <source>
        <dbReference type="PIRNR" id="PIRNR000124"/>
    </source>
</evidence>
<gene>
    <name evidence="12" type="ORF">BN1012_Phect1098</name>
</gene>
<evidence type="ECO:0000256" key="1">
    <source>
        <dbReference type="ARBA" id="ARBA00004701"/>
    </source>
</evidence>
<evidence type="ECO:0000313" key="13">
    <source>
        <dbReference type="Proteomes" id="UP000032160"/>
    </source>
</evidence>
<dbReference type="GO" id="GO:0006065">
    <property type="term" value="P:UDP-glucuronate biosynthetic process"/>
    <property type="evidence" value="ECO:0007669"/>
    <property type="project" value="UniProtKB-UniPathway"/>
</dbReference>
<comment type="similarity">
    <text evidence="2 8">Belongs to the UDP-glucose/GDP-mannose dehydrogenase family.</text>
</comment>
<comment type="catalytic activity">
    <reaction evidence="7 8">
        <text>UDP-alpha-D-glucose + 2 NAD(+) + H2O = UDP-alpha-D-glucuronate + 2 NADH + 3 H(+)</text>
        <dbReference type="Rhea" id="RHEA:23596"/>
        <dbReference type="ChEBI" id="CHEBI:15377"/>
        <dbReference type="ChEBI" id="CHEBI:15378"/>
        <dbReference type="ChEBI" id="CHEBI:57540"/>
        <dbReference type="ChEBI" id="CHEBI:57945"/>
        <dbReference type="ChEBI" id="CHEBI:58052"/>
        <dbReference type="ChEBI" id="CHEBI:58885"/>
        <dbReference type="EC" id="1.1.1.22"/>
    </reaction>
</comment>
<protein>
    <recommendedName>
        <fullName evidence="4 8">UDP-glucose 6-dehydrogenase</fullName>
        <ecNumber evidence="3 8">1.1.1.22</ecNumber>
    </recommendedName>
</protein>
<dbReference type="InterPro" id="IPR014027">
    <property type="entry name" value="UDP-Glc/GDP-Man_DH_C"/>
</dbReference>
<evidence type="ECO:0000256" key="9">
    <source>
        <dbReference type="PIRSR" id="PIRSR500134-2"/>
    </source>
</evidence>
<evidence type="ECO:0000256" key="4">
    <source>
        <dbReference type="ARBA" id="ARBA00015132"/>
    </source>
</evidence>
<dbReference type="SUPFAM" id="SSF48179">
    <property type="entry name" value="6-phosphogluconate dehydrogenase C-terminal domain-like"/>
    <property type="match status" value="1"/>
</dbReference>
<dbReference type="UniPathway" id="UPA00038">
    <property type="reaction ID" value="UER00491"/>
</dbReference>
<feature type="binding site" evidence="9">
    <location>
        <position position="201"/>
    </location>
    <ligand>
        <name>substrate</name>
    </ligand>
</feature>
<name>X5MCL6_9HYPH</name>
<dbReference type="GO" id="GO:0003979">
    <property type="term" value="F:UDP-glucose 6-dehydrogenase activity"/>
    <property type="evidence" value="ECO:0007669"/>
    <property type="project" value="UniProtKB-EC"/>
</dbReference>
<dbReference type="PATRIC" id="fig|1458461.3.peg.1098"/>
<keyword evidence="13" id="KW-1185">Reference proteome</keyword>
<sequence length="428" mass="46330">MTSTDTLPVIGFAGMTHLGLNSAVGMAEKGFNVVCFDPDAALIGQLEKGEMPVLEPDLPELAAKNKDSITYSSDLTILERCDVLYVAPDVPVTDDGVSDLADLDALLEKVIPAIREDAVLVNLSQVPPGFTRARTRPGLNMFYQVETLIFGRAIERALYPERYIIGCPDPDAPLPDAFRKCLEAYDCPILPMRYESAELCKISINCCLVASISVANTLSELCEGIGADWSEIAPALKLDRRIGQYSYLSPGLGIGGSNLIRDLITVTRFAEETGSDASVIAAWIRNSAYRKEWALRTLHERVLSSMDDPLVAVLGLSYKENTHSTKNSPAFAMIENLHPYRVTAFDPVVKTSAAPHPAPIDAADPLDCANGADVVCIMTPWDDFKSIDPAKLADVMAGKWVLDPYRVLDAKACSKAGLSYLTLGVSDA</sequence>
<evidence type="ECO:0000256" key="10">
    <source>
        <dbReference type="PIRSR" id="PIRSR500134-3"/>
    </source>
</evidence>
<dbReference type="InterPro" id="IPR028357">
    <property type="entry name" value="UDPglc_DH_bac"/>
</dbReference>
<feature type="binding site" evidence="9">
    <location>
        <position position="255"/>
    </location>
    <ligand>
        <name>substrate</name>
    </ligand>
</feature>
<dbReference type="KEGG" id="pect:BN1012_Phect1098"/>
<dbReference type="PANTHER" id="PTHR43750">
    <property type="entry name" value="UDP-GLUCOSE 6-DEHYDROGENASE TUAD"/>
    <property type="match status" value="1"/>
</dbReference>
<evidence type="ECO:0000313" key="12">
    <source>
        <dbReference type="EMBL" id="CDO59312.1"/>
    </source>
</evidence>
<dbReference type="InterPro" id="IPR008927">
    <property type="entry name" value="6-PGluconate_DH-like_C_sf"/>
</dbReference>
<dbReference type="Pfam" id="PF03720">
    <property type="entry name" value="UDPG_MGDP_dh_C"/>
    <property type="match status" value="1"/>
</dbReference>
<dbReference type="PIRSF" id="PIRSF500134">
    <property type="entry name" value="UDPglc_DH_bac"/>
    <property type="match status" value="1"/>
</dbReference>
<feature type="binding site" evidence="9">
    <location>
        <begin position="247"/>
        <end position="251"/>
    </location>
    <ligand>
        <name>substrate</name>
    </ligand>
</feature>
<dbReference type="Pfam" id="PF03721">
    <property type="entry name" value="UDPG_MGDP_dh_N"/>
    <property type="match status" value="1"/>
</dbReference>
<dbReference type="Proteomes" id="UP000032160">
    <property type="component" value="Chromosome I"/>
</dbReference>
<dbReference type="SUPFAM" id="SSF52413">
    <property type="entry name" value="UDP-glucose/GDP-mannose dehydrogenase C-terminal domain"/>
    <property type="match status" value="1"/>
</dbReference>
<reference evidence="12 13" key="1">
    <citation type="journal article" date="2014" name="Front. Genet.">
        <title>Genome and metabolic network of "Candidatus Phaeomarinobacter ectocarpi" Ec32, a new candidate genus of Alphaproteobacteria frequently associated with brown algae.</title>
        <authorList>
            <person name="Dittami S.M."/>
            <person name="Barbeyron T."/>
            <person name="Boyen C."/>
            <person name="Cambefort J."/>
            <person name="Collet G."/>
            <person name="Delage L."/>
            <person name="Gobet A."/>
            <person name="Groisillier A."/>
            <person name="Leblanc C."/>
            <person name="Michel G."/>
            <person name="Scornet D."/>
            <person name="Siegel A."/>
            <person name="Tapia J.E."/>
            <person name="Tonon T."/>
        </authorList>
    </citation>
    <scope>NUCLEOTIDE SEQUENCE [LARGE SCALE GENOMIC DNA]</scope>
    <source>
        <strain evidence="12 13">Ec32</strain>
    </source>
</reference>
<dbReference type="EMBL" id="HG966617">
    <property type="protein sequence ID" value="CDO59312.1"/>
    <property type="molecule type" value="Genomic_DNA"/>
</dbReference>
<feature type="domain" description="UDP-glucose/GDP-mannose dehydrogenase C-terminal" evidence="11">
    <location>
        <begin position="312"/>
        <end position="410"/>
    </location>
</feature>
<dbReference type="Gene3D" id="3.40.50.720">
    <property type="entry name" value="NAD(P)-binding Rossmann-like Domain"/>
    <property type="match status" value="2"/>
</dbReference>
<dbReference type="InterPro" id="IPR036220">
    <property type="entry name" value="UDP-Glc/GDP-Man_DH_C_sf"/>
</dbReference>
<accession>X5MCL6</accession>
<evidence type="ECO:0000256" key="2">
    <source>
        <dbReference type="ARBA" id="ARBA00006601"/>
    </source>
</evidence>
<dbReference type="EC" id="1.1.1.22" evidence="3 8"/>
<dbReference type="PIRSF" id="PIRSF000124">
    <property type="entry name" value="UDPglc_GDPman_dh"/>
    <property type="match status" value="1"/>
</dbReference>
<dbReference type="RefSeq" id="WP_043950001.1">
    <property type="nucleotide sequence ID" value="NZ_HG966617.1"/>
</dbReference>
<dbReference type="HOGENOM" id="CLU_023810_1_2_5"/>
<dbReference type="GO" id="GO:0000271">
    <property type="term" value="P:polysaccharide biosynthetic process"/>
    <property type="evidence" value="ECO:0007669"/>
    <property type="project" value="InterPro"/>
</dbReference>
<keyword evidence="5 8" id="KW-0560">Oxidoreductase</keyword>
<dbReference type="InterPro" id="IPR017476">
    <property type="entry name" value="UDP-Glc/GDP-Man"/>
</dbReference>
<dbReference type="NCBIfam" id="TIGR03026">
    <property type="entry name" value="NDP-sugDHase"/>
    <property type="match status" value="1"/>
</dbReference>
<dbReference type="STRING" id="1458461.BN1012_Phect1098"/>
<proteinExistence type="inferred from homology"/>
<keyword evidence="6 8" id="KW-0520">NAD</keyword>
<dbReference type="PANTHER" id="PTHR43750:SF3">
    <property type="entry name" value="UDP-GLUCOSE 6-DEHYDROGENASE TUAD"/>
    <property type="match status" value="1"/>
</dbReference>
<evidence type="ECO:0000256" key="6">
    <source>
        <dbReference type="ARBA" id="ARBA00023027"/>
    </source>
</evidence>
<evidence type="ECO:0000256" key="5">
    <source>
        <dbReference type="ARBA" id="ARBA00023002"/>
    </source>
</evidence>
<organism evidence="12 13">
    <name type="scientific">Candidatus Phaeomarinibacter ectocarpi</name>
    <dbReference type="NCBI Taxonomy" id="1458461"/>
    <lineage>
        <taxon>Bacteria</taxon>
        <taxon>Pseudomonadati</taxon>
        <taxon>Pseudomonadota</taxon>
        <taxon>Alphaproteobacteria</taxon>
        <taxon>Hyphomicrobiales</taxon>
        <taxon>Parvibaculaceae</taxon>
        <taxon>Candidatus Phaeomarinibacter</taxon>
    </lineage>
</organism>
<evidence type="ECO:0000256" key="7">
    <source>
        <dbReference type="ARBA" id="ARBA00047473"/>
    </source>
</evidence>
<dbReference type="Pfam" id="PF00984">
    <property type="entry name" value="UDPG_MGDP_dh"/>
    <property type="match status" value="1"/>
</dbReference>
<dbReference type="GO" id="GO:0051287">
    <property type="term" value="F:NAD binding"/>
    <property type="evidence" value="ECO:0007669"/>
    <property type="project" value="InterPro"/>
</dbReference>
<dbReference type="OrthoDB" id="7828641at2"/>
<comment type="pathway">
    <text evidence="1">Nucleotide-sugar biosynthesis; UDP-alpha-D-glucuronate biosynthesis; UDP-alpha-D-glucuronate from UDP-alpha-D-glucose: step 1/1.</text>
</comment>
<dbReference type="AlphaFoldDB" id="X5MCL6"/>
<feature type="binding site" evidence="10">
    <location>
        <position position="37"/>
    </location>
    <ligand>
        <name>NAD(+)</name>
        <dbReference type="ChEBI" id="CHEBI:57540"/>
    </ligand>
</feature>
<evidence type="ECO:0000256" key="3">
    <source>
        <dbReference type="ARBA" id="ARBA00012954"/>
    </source>
</evidence>